<evidence type="ECO:0000256" key="1">
    <source>
        <dbReference type="SAM" id="MobiDB-lite"/>
    </source>
</evidence>
<name>A0A5K3FF64_MESCO</name>
<dbReference type="AlphaFoldDB" id="A0A5K3FF64"/>
<dbReference type="WBParaSite" id="MCU_007344-RC">
    <property type="protein sequence ID" value="MCU_007344-RC"/>
    <property type="gene ID" value="MCU_007344"/>
</dbReference>
<evidence type="ECO:0000313" key="2">
    <source>
        <dbReference type="WBParaSite" id="MCU_007344-RC"/>
    </source>
</evidence>
<reference evidence="2" key="1">
    <citation type="submission" date="2019-11" db="UniProtKB">
        <authorList>
            <consortium name="WormBaseParasite"/>
        </authorList>
    </citation>
    <scope>IDENTIFICATION</scope>
</reference>
<feature type="region of interest" description="Disordered" evidence="1">
    <location>
        <begin position="44"/>
        <end position="74"/>
    </location>
</feature>
<proteinExistence type="predicted"/>
<accession>A0A5K3FF64</accession>
<organism evidence="2">
    <name type="scientific">Mesocestoides corti</name>
    <name type="common">Flatworm</name>
    <dbReference type="NCBI Taxonomy" id="53468"/>
    <lineage>
        <taxon>Eukaryota</taxon>
        <taxon>Metazoa</taxon>
        <taxon>Spiralia</taxon>
        <taxon>Lophotrochozoa</taxon>
        <taxon>Platyhelminthes</taxon>
        <taxon>Cestoda</taxon>
        <taxon>Eucestoda</taxon>
        <taxon>Cyclophyllidea</taxon>
        <taxon>Mesocestoididae</taxon>
        <taxon>Mesocestoides</taxon>
    </lineage>
</organism>
<sequence>MYLLTPMKPVRRSKFLSYRRMERTLKSSTWVNIASTGKDCGPRWVKTQVSPKPRSPLSLSTCRRVPSQPSPSASISASRLSVFFILRLPSHMHLRIKLLSHRNSTLRWNRQKVLYFVAYS</sequence>
<protein>
    <submittedName>
        <fullName evidence="2">Foie-gras_1 domain-containing protein</fullName>
    </submittedName>
</protein>